<accession>F6ZQX2</accession>
<dbReference type="OMA" id="TSKWHYT"/>
<dbReference type="InterPro" id="IPR027350">
    <property type="entry name" value="GT23_dom"/>
</dbReference>
<dbReference type="CDD" id="cd11300">
    <property type="entry name" value="Fut8_like"/>
    <property type="match status" value="1"/>
</dbReference>
<dbReference type="Gene3D" id="3.40.50.11350">
    <property type="match status" value="1"/>
</dbReference>
<dbReference type="Ensembl" id="ENSCINT00000011696.3">
    <property type="protein sequence ID" value="ENSCINP00000011696.3"/>
    <property type="gene ID" value="ENSCING00000005645.3"/>
</dbReference>
<reference evidence="5" key="4">
    <citation type="submission" date="2025-09" db="UniProtKB">
        <authorList>
            <consortium name="Ensembl"/>
        </authorList>
    </citation>
    <scope>IDENTIFICATION</scope>
</reference>
<evidence type="ECO:0000313" key="6">
    <source>
        <dbReference type="Proteomes" id="UP000008144"/>
    </source>
</evidence>
<proteinExistence type="inferred from homology"/>
<dbReference type="InParanoid" id="F6ZQX2"/>
<dbReference type="GO" id="GO:0046921">
    <property type="term" value="F:alpha-(1-&gt;6)-fucosyltransferase activity"/>
    <property type="evidence" value="ECO:0000318"/>
    <property type="project" value="GO_Central"/>
</dbReference>
<evidence type="ECO:0000256" key="2">
    <source>
        <dbReference type="ARBA" id="ARBA00022679"/>
    </source>
</evidence>
<evidence type="ECO:0000259" key="4">
    <source>
        <dbReference type="PROSITE" id="PS51659"/>
    </source>
</evidence>
<keyword evidence="2 3" id="KW-0808">Transferase</keyword>
<evidence type="ECO:0000313" key="5">
    <source>
        <dbReference type="Ensembl" id="ENSCINP00000011696.3"/>
    </source>
</evidence>
<dbReference type="GO" id="GO:0006487">
    <property type="term" value="P:protein N-linked glycosylation"/>
    <property type="evidence" value="ECO:0000318"/>
    <property type="project" value="GO_Central"/>
</dbReference>
<dbReference type="Proteomes" id="UP000008144">
    <property type="component" value="Chromosome 9"/>
</dbReference>
<reference evidence="6" key="1">
    <citation type="journal article" date="2002" name="Science">
        <title>The draft genome of Ciona intestinalis: insights into chordate and vertebrate origins.</title>
        <authorList>
            <person name="Dehal P."/>
            <person name="Satou Y."/>
            <person name="Campbell R.K."/>
            <person name="Chapman J."/>
            <person name="Degnan B."/>
            <person name="De Tomaso A."/>
            <person name="Davidson B."/>
            <person name="Di Gregorio A."/>
            <person name="Gelpke M."/>
            <person name="Goodstein D.M."/>
            <person name="Harafuji N."/>
            <person name="Hastings K.E."/>
            <person name="Ho I."/>
            <person name="Hotta K."/>
            <person name="Huang W."/>
            <person name="Kawashima T."/>
            <person name="Lemaire P."/>
            <person name="Martinez D."/>
            <person name="Meinertzhagen I.A."/>
            <person name="Necula S."/>
            <person name="Nonaka M."/>
            <person name="Putnam N."/>
            <person name="Rash S."/>
            <person name="Saiga H."/>
            <person name="Satake M."/>
            <person name="Terry A."/>
            <person name="Yamada L."/>
            <person name="Wang H.G."/>
            <person name="Awazu S."/>
            <person name="Azumi K."/>
            <person name="Boore J."/>
            <person name="Branno M."/>
            <person name="Chin-Bow S."/>
            <person name="DeSantis R."/>
            <person name="Doyle S."/>
            <person name="Francino P."/>
            <person name="Keys D.N."/>
            <person name="Haga S."/>
            <person name="Hayashi H."/>
            <person name="Hino K."/>
            <person name="Imai K.S."/>
            <person name="Inaba K."/>
            <person name="Kano S."/>
            <person name="Kobayashi K."/>
            <person name="Kobayashi M."/>
            <person name="Lee B.I."/>
            <person name="Makabe K.W."/>
            <person name="Manohar C."/>
            <person name="Matassi G."/>
            <person name="Medina M."/>
            <person name="Mochizuki Y."/>
            <person name="Mount S."/>
            <person name="Morishita T."/>
            <person name="Miura S."/>
            <person name="Nakayama A."/>
            <person name="Nishizaka S."/>
            <person name="Nomoto H."/>
            <person name="Ohta F."/>
            <person name="Oishi K."/>
            <person name="Rigoutsos I."/>
            <person name="Sano M."/>
            <person name="Sasaki A."/>
            <person name="Sasakura Y."/>
            <person name="Shoguchi E."/>
            <person name="Shin-i T."/>
            <person name="Spagnuolo A."/>
            <person name="Stainier D."/>
            <person name="Suzuki M.M."/>
            <person name="Tassy O."/>
            <person name="Takatori N."/>
            <person name="Tokuoka M."/>
            <person name="Yagi K."/>
            <person name="Yoshizaki F."/>
            <person name="Wada S."/>
            <person name="Zhang C."/>
            <person name="Hyatt P.D."/>
            <person name="Larimer F."/>
            <person name="Detter C."/>
            <person name="Doggett N."/>
            <person name="Glavina T."/>
            <person name="Hawkins T."/>
            <person name="Richardson P."/>
            <person name="Lucas S."/>
            <person name="Kohara Y."/>
            <person name="Levine M."/>
            <person name="Satoh N."/>
            <person name="Rokhsar D.S."/>
        </authorList>
    </citation>
    <scope>NUCLEOTIDE SEQUENCE [LARGE SCALE GENOMIC DNA]</scope>
</reference>
<dbReference type="FunFam" id="3.40.50.11350:FF:000007">
    <property type="entry name" value="Alpha-(1,6)-fucosyltransferase"/>
    <property type="match status" value="1"/>
</dbReference>
<dbReference type="HOGENOM" id="CLU_021940_1_1_1"/>
<keyword evidence="6" id="KW-1185">Reference proteome</keyword>
<feature type="region of interest" description="Important for donor substrate binding" evidence="3">
    <location>
        <begin position="206"/>
        <end position="207"/>
    </location>
</feature>
<sequence>STMASHIEHIYSNTSQKNVRKLKHLDEIAVSTIQATQNPPNCTTAKKLFCDLKERCGNGCTLHHYSICFFAAIGTGRIMLWDLSNYPGLSKVIQNPSPCQSMSDINAAKNAPEWRSSNMPDPTPTSTPVVKYTKGNKPVKFTRFAPYTVPSHLLEDIKLVHAEPDLWWMGHVMSYLVRPNDWLLKEIEKTKTEIGFQHPVVGIQVRRTDKIREAPYQSVDTYMDYVSSWYDRYDMEHDNVKRRVFVASDEPSVFTEAKSKYPDYIFLHLPTNEAKISNDGTTNFFMDVFLLRECDYIAVTFSSNVGRLVHELRQTSGKDATFGTANLDFSFYANGMWPLVYEAVLAHHPPEPCELPGDMDWEKQKDYEGICEMTFEVGDKIESVPLLTRGILIGGKNVGTGKAGMFPANKAKPILESAPYNVV</sequence>
<evidence type="ECO:0000256" key="3">
    <source>
        <dbReference type="PROSITE-ProRule" id="PRU00992"/>
    </source>
</evidence>
<feature type="domain" description="GT23" evidence="4">
    <location>
        <begin position="44"/>
        <end position="327"/>
    </location>
</feature>
<dbReference type="PANTHER" id="PTHR13132:SF29">
    <property type="entry name" value="ALPHA-(1,6)-FUCOSYLTRANSFERASE"/>
    <property type="match status" value="1"/>
</dbReference>
<evidence type="ECO:0000256" key="1">
    <source>
        <dbReference type="ARBA" id="ARBA00022676"/>
    </source>
</evidence>
<dbReference type="EMBL" id="EAAA01002881">
    <property type="status" value="NOT_ANNOTATED_CDS"/>
    <property type="molecule type" value="Genomic_DNA"/>
</dbReference>
<name>F6ZQX2_CIOIN</name>
<comment type="similarity">
    <text evidence="3">Belongs to the glycosyltransferase 23 family.</text>
</comment>
<dbReference type="AlphaFoldDB" id="F6ZQX2"/>
<dbReference type="Pfam" id="PF19745">
    <property type="entry name" value="FUT8_N_cat"/>
    <property type="match status" value="1"/>
</dbReference>
<reference evidence="5" key="3">
    <citation type="submission" date="2025-08" db="UniProtKB">
        <authorList>
            <consortium name="Ensembl"/>
        </authorList>
    </citation>
    <scope>IDENTIFICATION</scope>
</reference>
<dbReference type="PANTHER" id="PTHR13132">
    <property type="entry name" value="ALPHA- 1,6 -FUCOSYLTRANSFERASE"/>
    <property type="match status" value="1"/>
</dbReference>
<dbReference type="STRING" id="7719.ENSCINP00000011696"/>
<organism evidence="5 6">
    <name type="scientific">Ciona intestinalis</name>
    <name type="common">Transparent sea squirt</name>
    <name type="synonym">Ascidia intestinalis</name>
    <dbReference type="NCBI Taxonomy" id="7719"/>
    <lineage>
        <taxon>Eukaryota</taxon>
        <taxon>Metazoa</taxon>
        <taxon>Chordata</taxon>
        <taxon>Tunicata</taxon>
        <taxon>Ascidiacea</taxon>
        <taxon>Phlebobranchia</taxon>
        <taxon>Cionidae</taxon>
        <taxon>Ciona</taxon>
    </lineage>
</organism>
<protein>
    <recommendedName>
        <fullName evidence="4">GT23 domain-containing protein</fullName>
    </recommendedName>
</protein>
<dbReference type="GeneTree" id="ENSGT00530000063737"/>
<dbReference type="InterPro" id="IPR045573">
    <property type="entry name" value="Fut8_N_cat"/>
</dbReference>
<keyword evidence="1 3" id="KW-0328">Glycosyltransferase</keyword>
<dbReference type="PROSITE" id="PS51659">
    <property type="entry name" value="GT23"/>
    <property type="match status" value="1"/>
</dbReference>
<reference evidence="5" key="2">
    <citation type="journal article" date="2008" name="Genome Biol.">
        <title>Improved genome assembly and evidence-based global gene model set for the chordate Ciona intestinalis: new insight into intron and operon populations.</title>
        <authorList>
            <person name="Satou Y."/>
            <person name="Mineta K."/>
            <person name="Ogasawara M."/>
            <person name="Sasakura Y."/>
            <person name="Shoguchi E."/>
            <person name="Ueno K."/>
            <person name="Yamada L."/>
            <person name="Matsumoto J."/>
            <person name="Wasserscheid J."/>
            <person name="Dewar K."/>
            <person name="Wiley G.B."/>
            <person name="Macmil S.L."/>
            <person name="Roe B.A."/>
            <person name="Zeller R.W."/>
            <person name="Hastings K.E."/>
            <person name="Lemaire P."/>
            <person name="Lindquist E."/>
            <person name="Endo T."/>
            <person name="Hotta K."/>
            <person name="Inaba K."/>
        </authorList>
    </citation>
    <scope>NUCLEOTIDE SEQUENCE [LARGE SCALE GENOMIC DNA]</scope>
    <source>
        <strain evidence="5">wild type</strain>
    </source>
</reference>